<dbReference type="GO" id="GO:0046883">
    <property type="term" value="P:regulation of hormone secretion"/>
    <property type="evidence" value="ECO:0007669"/>
    <property type="project" value="TreeGrafter"/>
</dbReference>
<dbReference type="GO" id="GO:0005576">
    <property type="term" value="C:extracellular region"/>
    <property type="evidence" value="ECO:0007669"/>
    <property type="project" value="UniProtKB-SubCell"/>
</dbReference>
<keyword evidence="6" id="KW-0732">Signal</keyword>
<keyword evidence="5" id="KW-0964">Secreted</keyword>
<dbReference type="AlphaFoldDB" id="A0A7R8UG38"/>
<dbReference type="OrthoDB" id="9922675at2759"/>
<keyword evidence="7" id="KW-1015">Disulfide bond</keyword>
<sequence>MCTVQIEVKRRYNMKKFFGLFICLLLAVGLQCEVQAYMPMSAKDHYFSDILLREIVDRMGKDLVDSSESYIDPMNDVPAHLALMARASKDLEAEQMDYDALLEGNPSPSLRDQEYLQHSSLWGHQYVSGGAGEGPHRVKPQVKTDASLPAYCNPPNPCPYGYTEDQGCIIDFENTASFSREYQASQECMCDGEHMFDCPGQDTSDDNRQMNSDLESFLARQFHTGEHKNLVAKKFHPHEDKLNPFLQGEKLPIAAKKGLNVV</sequence>
<keyword evidence="10" id="KW-1185">Reference proteome</keyword>
<dbReference type="InterPro" id="IPR007945">
    <property type="entry name" value="Secretogranin_V"/>
</dbReference>
<evidence type="ECO:0000256" key="3">
    <source>
        <dbReference type="ARBA" id="ARBA00019589"/>
    </source>
</evidence>
<organism evidence="9 10">
    <name type="scientific">Hermetia illucens</name>
    <name type="common">Black soldier fly</name>
    <dbReference type="NCBI Taxonomy" id="343691"/>
    <lineage>
        <taxon>Eukaryota</taxon>
        <taxon>Metazoa</taxon>
        <taxon>Ecdysozoa</taxon>
        <taxon>Arthropoda</taxon>
        <taxon>Hexapoda</taxon>
        <taxon>Insecta</taxon>
        <taxon>Pterygota</taxon>
        <taxon>Neoptera</taxon>
        <taxon>Endopterygota</taxon>
        <taxon>Diptera</taxon>
        <taxon>Brachycera</taxon>
        <taxon>Stratiomyomorpha</taxon>
        <taxon>Stratiomyidae</taxon>
        <taxon>Hermetiinae</taxon>
        <taxon>Hermetia</taxon>
    </lineage>
</organism>
<dbReference type="PANTHER" id="PTHR12738">
    <property type="entry name" value="NEUROENDOCRINE PROTEIN 7B2"/>
    <property type="match status" value="1"/>
</dbReference>
<dbReference type="EMBL" id="LR899009">
    <property type="protein sequence ID" value="CAD7080171.1"/>
    <property type="molecule type" value="Genomic_DNA"/>
</dbReference>
<dbReference type="GO" id="GO:0030234">
    <property type="term" value="F:enzyme regulator activity"/>
    <property type="evidence" value="ECO:0007669"/>
    <property type="project" value="TreeGrafter"/>
</dbReference>
<accession>A0A7R8UG38</accession>
<evidence type="ECO:0000256" key="5">
    <source>
        <dbReference type="ARBA" id="ARBA00022525"/>
    </source>
</evidence>
<evidence type="ECO:0000256" key="8">
    <source>
        <dbReference type="ARBA" id="ARBA00023186"/>
    </source>
</evidence>
<dbReference type="GO" id="GO:0030141">
    <property type="term" value="C:secretory granule"/>
    <property type="evidence" value="ECO:0007669"/>
    <property type="project" value="InterPro"/>
</dbReference>
<gene>
    <name evidence="9" type="ORF">HERILL_LOCUS3337</name>
</gene>
<evidence type="ECO:0000313" key="10">
    <source>
        <dbReference type="Proteomes" id="UP000594454"/>
    </source>
</evidence>
<protein>
    <recommendedName>
        <fullName evidence="3">Neuroendocrine protein 7B2</fullName>
    </recommendedName>
</protein>
<keyword evidence="8" id="KW-0143">Chaperone</keyword>
<proteinExistence type="inferred from homology"/>
<evidence type="ECO:0000256" key="4">
    <source>
        <dbReference type="ARBA" id="ARBA00022448"/>
    </source>
</evidence>
<keyword evidence="4" id="KW-0813">Transport</keyword>
<comment type="similarity">
    <text evidence="2">Belongs to the 7B2 family.</text>
</comment>
<comment type="subcellular location">
    <subcellularLocation>
        <location evidence="1">Secreted</location>
    </subcellularLocation>
</comment>
<evidence type="ECO:0000256" key="6">
    <source>
        <dbReference type="ARBA" id="ARBA00022729"/>
    </source>
</evidence>
<reference evidence="9 10" key="1">
    <citation type="submission" date="2020-11" db="EMBL/GenBank/DDBJ databases">
        <authorList>
            <person name="Wallbank WR R."/>
            <person name="Pardo Diaz C."/>
            <person name="Kozak K."/>
            <person name="Martin S."/>
            <person name="Jiggins C."/>
            <person name="Moest M."/>
            <person name="Warren A I."/>
            <person name="Generalovic N T."/>
            <person name="Byers J.R.P. K."/>
            <person name="Montejo-Kovacevich G."/>
            <person name="Yen C E."/>
        </authorList>
    </citation>
    <scope>NUCLEOTIDE SEQUENCE [LARGE SCALE GENOMIC DNA]</scope>
</reference>
<dbReference type="Pfam" id="PF05281">
    <property type="entry name" value="Secretogranin_V"/>
    <property type="match status" value="1"/>
</dbReference>
<evidence type="ECO:0000313" key="9">
    <source>
        <dbReference type="EMBL" id="CAD7080171.1"/>
    </source>
</evidence>
<dbReference type="PANTHER" id="PTHR12738:SF0">
    <property type="entry name" value="NEUROENDOCRINE PROTEIN 7B2"/>
    <property type="match status" value="1"/>
</dbReference>
<dbReference type="Proteomes" id="UP000594454">
    <property type="component" value="Chromosome 1"/>
</dbReference>
<dbReference type="InParanoid" id="A0A7R8UG38"/>
<evidence type="ECO:0000256" key="1">
    <source>
        <dbReference type="ARBA" id="ARBA00004613"/>
    </source>
</evidence>
<dbReference type="FunCoup" id="A0A7R8UG38">
    <property type="interactions" value="79"/>
</dbReference>
<dbReference type="GO" id="GO:0007218">
    <property type="term" value="P:neuropeptide signaling pathway"/>
    <property type="evidence" value="ECO:0007669"/>
    <property type="project" value="InterPro"/>
</dbReference>
<name>A0A7R8UG38_HERIL</name>
<evidence type="ECO:0000256" key="7">
    <source>
        <dbReference type="ARBA" id="ARBA00023157"/>
    </source>
</evidence>
<evidence type="ECO:0000256" key="2">
    <source>
        <dbReference type="ARBA" id="ARBA00006348"/>
    </source>
</evidence>